<keyword evidence="3" id="KW-1185">Reference proteome</keyword>
<keyword evidence="1" id="KW-0732">Signal</keyword>
<name>A0A553UZX0_9HELI</name>
<dbReference type="AlphaFoldDB" id="A0A553UZX0"/>
<dbReference type="PANTHER" id="PTHR45613">
    <property type="entry name" value="PENTATRICOPEPTIDE REPEAT-CONTAINING PROTEIN"/>
    <property type="match status" value="1"/>
</dbReference>
<organism evidence="2 3">
    <name type="scientific">Helicobacter mehlei</name>
    <dbReference type="NCBI Taxonomy" id="2316080"/>
    <lineage>
        <taxon>Bacteria</taxon>
        <taxon>Pseudomonadati</taxon>
        <taxon>Campylobacterota</taxon>
        <taxon>Epsilonproteobacteria</taxon>
        <taxon>Campylobacterales</taxon>
        <taxon>Helicobacteraceae</taxon>
        <taxon>Helicobacter</taxon>
    </lineage>
</organism>
<reference evidence="2 3" key="3">
    <citation type="submission" date="2019-07" db="EMBL/GenBank/DDBJ databases">
        <authorList>
            <person name="Papic B."/>
        </authorList>
    </citation>
    <scope>NUCLEOTIDE SEQUENCE [LARGE SCALE GENOMIC DNA]</scope>
    <source>
        <strain evidence="2 3">L8b</strain>
    </source>
</reference>
<dbReference type="Gene3D" id="1.25.40.10">
    <property type="entry name" value="Tetratricopeptide repeat domain"/>
    <property type="match status" value="2"/>
</dbReference>
<comment type="caution">
    <text evidence="2">The sequence shown here is derived from an EMBL/GenBank/DDBJ whole genome shotgun (WGS) entry which is preliminary data.</text>
</comment>
<dbReference type="SUPFAM" id="SSF48452">
    <property type="entry name" value="TPR-like"/>
    <property type="match status" value="2"/>
</dbReference>
<evidence type="ECO:0000313" key="2">
    <source>
        <dbReference type="EMBL" id="TSA85759.1"/>
    </source>
</evidence>
<feature type="chain" id="PRO_5022036457" evidence="1">
    <location>
        <begin position="26"/>
        <end position="430"/>
    </location>
</feature>
<dbReference type="InterPro" id="IPR002885">
    <property type="entry name" value="PPR_rpt"/>
</dbReference>
<feature type="signal peptide" evidence="1">
    <location>
        <begin position="1"/>
        <end position="25"/>
    </location>
</feature>
<evidence type="ECO:0000313" key="3">
    <source>
        <dbReference type="Proteomes" id="UP000319322"/>
    </source>
</evidence>
<evidence type="ECO:0000256" key="1">
    <source>
        <dbReference type="SAM" id="SignalP"/>
    </source>
</evidence>
<protein>
    <submittedName>
        <fullName evidence="2">ATP-dependent nuclease subunit B</fullName>
    </submittedName>
</protein>
<dbReference type="Pfam" id="PF01535">
    <property type="entry name" value="PPR"/>
    <property type="match status" value="1"/>
</dbReference>
<reference evidence="3" key="2">
    <citation type="submission" date="2019-07" db="EMBL/GenBank/DDBJ databases">
        <title>Helicobacter labacensis sp. nov., Helicobacter mehlei sp. nov. and Helicobacter vulpis sp. nov., isolated from gastric mucosa of red fox (Vulpis vulpis).</title>
        <authorList>
            <person name="Papic B."/>
        </authorList>
    </citation>
    <scope>NUCLEOTIDE SEQUENCE [LARGE SCALE GENOMIC DNA]</scope>
    <source>
        <strain evidence="3">L8b</strain>
    </source>
</reference>
<proteinExistence type="predicted"/>
<sequence length="430" mass="48971">MKQQRFYQKWCLALGAVFCSTALMAQGLTEDQQILITSDAFQRGDFATAKKGYLRLYKETNNILYAKEAAISAASLGDINTAVELAMLYKKVTKNDKDIYINKILVDGYIKTGQIDKAISLLEKIRKEDKSLMLDSVLGSLYLGQKNYSKAFEIFNKIYNQAHDEDSLEKLITIFFVQNSQQEAIDLLSSHLEKYGCSPDLCQRSFNTLIQLNELQVAKRVFGELYEKEPVVRNAQLYIGVLVLLKEFDKAQQIAQSYPFDRRLLLDLYTAQKKFALAAKQAGLIYNEQKDPKFLALEAIYTYEDLSANNALQKSDVIQITKKLEQAIMQRKQALIKTKGDLDGQDAFFYNFLGYSLIEYDLDIKKGIDYVKVALKIEPDSIFYIDSLAWGYYKLGSCSEAKKLFFSISEEEINSQPELKAHSKSIAACQ</sequence>
<dbReference type="Proteomes" id="UP000319322">
    <property type="component" value="Unassembled WGS sequence"/>
</dbReference>
<dbReference type="InterPro" id="IPR011990">
    <property type="entry name" value="TPR-like_helical_dom_sf"/>
</dbReference>
<dbReference type="PANTHER" id="PTHR45613:SF9">
    <property type="entry name" value="MITOCHONDRIAL GROUP I INTRON SPLICING FACTOR CCM1"/>
    <property type="match status" value="1"/>
</dbReference>
<gene>
    <name evidence="2" type="ORF">FNE76_03160</name>
</gene>
<accession>A0A553UZX0</accession>
<reference evidence="2 3" key="1">
    <citation type="submission" date="2019-07" db="EMBL/GenBank/DDBJ databases">
        <title>Helicobacter labacensis sp. nov., Helicobacter mehlei sp. nov. and Helicobacter vulpis sp. nov., isolated from gastric mucosa of red fox (Vulpis vulpis).</title>
        <authorList>
            <person name="Kusar D."/>
            <person name="Gruntar I."/>
            <person name="Pate M."/>
            <person name="Zajc U."/>
            <person name="Ocepek M."/>
        </authorList>
    </citation>
    <scope>NUCLEOTIDE SEQUENCE [LARGE SCALE GENOMIC DNA]</scope>
    <source>
        <strain evidence="2 3">L8b</strain>
    </source>
</reference>
<dbReference type="EMBL" id="VKGC01000005">
    <property type="protein sequence ID" value="TSA85759.1"/>
    <property type="molecule type" value="Genomic_DNA"/>
</dbReference>
<dbReference type="OrthoDB" id="9766710at2"/>